<comment type="caution">
    <text evidence="6">The sequence shown here is derived from an EMBL/GenBank/DDBJ whole genome shotgun (WGS) entry which is preliminary data.</text>
</comment>
<dbReference type="EMBL" id="SMRU01000032">
    <property type="protein sequence ID" value="TDF91160.1"/>
    <property type="molecule type" value="Genomic_DNA"/>
</dbReference>
<keyword evidence="4" id="KW-0418">Kinase</keyword>
<dbReference type="OrthoDB" id="9782710at2"/>
<dbReference type="RefSeq" id="WP_133206267.1">
    <property type="nucleotide sequence ID" value="NZ_SMRU01000032.1"/>
</dbReference>
<protein>
    <recommendedName>
        <fullName evidence="5">Carbohydrate kinase FGGY N-terminal domain-containing protein</fullName>
    </recommendedName>
</protein>
<keyword evidence="3" id="KW-0808">Transferase</keyword>
<name>A0A4R5KB21_9MICC</name>
<dbReference type="InterPro" id="IPR018484">
    <property type="entry name" value="FGGY_N"/>
</dbReference>
<evidence type="ECO:0000256" key="2">
    <source>
        <dbReference type="ARBA" id="ARBA00022629"/>
    </source>
</evidence>
<keyword evidence="2" id="KW-0859">Xylose metabolism</keyword>
<dbReference type="Gene3D" id="3.30.420.40">
    <property type="match status" value="2"/>
</dbReference>
<organism evidence="6 7">
    <name type="scientific">Arthrobacter terricola</name>
    <dbReference type="NCBI Taxonomy" id="2547396"/>
    <lineage>
        <taxon>Bacteria</taxon>
        <taxon>Bacillati</taxon>
        <taxon>Actinomycetota</taxon>
        <taxon>Actinomycetes</taxon>
        <taxon>Micrococcales</taxon>
        <taxon>Micrococcaceae</taxon>
        <taxon>Arthrobacter</taxon>
    </lineage>
</organism>
<dbReference type="Pfam" id="PF00370">
    <property type="entry name" value="FGGY_N"/>
    <property type="match status" value="1"/>
</dbReference>
<reference evidence="6 7" key="1">
    <citation type="submission" date="2019-03" db="EMBL/GenBank/DDBJ databases">
        <title>Whole genome sequence of Arthrobacter sp JH1-1.</title>
        <authorList>
            <person name="Trinh H.N."/>
        </authorList>
    </citation>
    <scope>NUCLEOTIDE SEQUENCE [LARGE SCALE GENOMIC DNA]</scope>
    <source>
        <strain evidence="6 7">JH1-1</strain>
    </source>
</reference>
<proteinExistence type="inferred from homology"/>
<dbReference type="PANTHER" id="PTHR43095">
    <property type="entry name" value="SUGAR KINASE"/>
    <property type="match status" value="1"/>
</dbReference>
<evidence type="ECO:0000259" key="5">
    <source>
        <dbReference type="Pfam" id="PF00370"/>
    </source>
</evidence>
<comment type="similarity">
    <text evidence="1">Belongs to the FGGY kinase family.</text>
</comment>
<dbReference type="PANTHER" id="PTHR43095:SF5">
    <property type="entry name" value="XYLULOSE KINASE"/>
    <property type="match status" value="1"/>
</dbReference>
<keyword evidence="2" id="KW-0119">Carbohydrate metabolism</keyword>
<evidence type="ECO:0000256" key="4">
    <source>
        <dbReference type="ARBA" id="ARBA00022777"/>
    </source>
</evidence>
<evidence type="ECO:0000313" key="6">
    <source>
        <dbReference type="EMBL" id="TDF91160.1"/>
    </source>
</evidence>
<accession>A0A4R5KB21</accession>
<gene>
    <name evidence="6" type="ORF">E1809_21350</name>
</gene>
<evidence type="ECO:0000256" key="3">
    <source>
        <dbReference type="ARBA" id="ARBA00022679"/>
    </source>
</evidence>
<dbReference type="GO" id="GO:0016301">
    <property type="term" value="F:kinase activity"/>
    <property type="evidence" value="ECO:0007669"/>
    <property type="project" value="UniProtKB-KW"/>
</dbReference>
<evidence type="ECO:0000256" key="1">
    <source>
        <dbReference type="ARBA" id="ARBA00009156"/>
    </source>
</evidence>
<evidence type="ECO:0000313" key="7">
    <source>
        <dbReference type="Proteomes" id="UP000295511"/>
    </source>
</evidence>
<dbReference type="GO" id="GO:0042732">
    <property type="term" value="P:D-xylose metabolic process"/>
    <property type="evidence" value="ECO:0007669"/>
    <property type="project" value="UniProtKB-KW"/>
</dbReference>
<dbReference type="InterPro" id="IPR043129">
    <property type="entry name" value="ATPase_NBD"/>
</dbReference>
<dbReference type="AlphaFoldDB" id="A0A4R5KB21"/>
<keyword evidence="7" id="KW-1185">Reference proteome</keyword>
<dbReference type="Proteomes" id="UP000295511">
    <property type="component" value="Unassembled WGS sequence"/>
</dbReference>
<sequence>MGGTSERTQVVCGIDIGSTNLKIVALDRTGRVVARAKQTTARNPADLSIDAQAILDAIEDMIIKACGSEYIVTGVASAGVGEDGVLVDGNRKPLGPALAWFDPRRTRLFEALEPRLRASEGIGVTTNPSHTLIGWLWSSQPDQSRNASAWSAITDFAACYWARKSFISDTLAARTAAWDVQTRTWLIDRVEMTLGSSELLPEVVRTGEAVGPLHSRRLSDAGVLANNAMVVAGGHDHPIGGWGVDQLHPGAILDSMGTAEVVVAQSPTINVPHFPGCDVAPGILNQGSTLLAVTEFARNVQWISQDPAVAAAFEAIVSGRQRPDGYLHSDTFIPGGQGGARPRYAADAPAAPLSRASAVAGALARAGGAAILSVASRMPTGAPIYVAGGWARSQGWIDIKKTIIGTDVQVIPEPEVTAVGAALLAAHALNWNLPARIALSSPAGIP</sequence>
<dbReference type="InterPro" id="IPR050406">
    <property type="entry name" value="FGGY_Carb_Kinase"/>
</dbReference>
<dbReference type="SUPFAM" id="SSF53067">
    <property type="entry name" value="Actin-like ATPase domain"/>
    <property type="match status" value="2"/>
</dbReference>
<feature type="domain" description="Carbohydrate kinase FGGY N-terminal" evidence="5">
    <location>
        <begin position="11"/>
        <end position="238"/>
    </location>
</feature>